<comment type="cofactor">
    <cofactor evidence="1">
        <name>[4Fe-4S] cluster</name>
        <dbReference type="ChEBI" id="CHEBI:49883"/>
    </cofactor>
</comment>
<dbReference type="HOGENOM" id="CLU_2004321_0_0_1"/>
<keyword evidence="8" id="KW-0456">Lyase</keyword>
<protein>
    <submittedName>
        <fullName evidence="10">Predicted protein</fullName>
    </submittedName>
</protein>
<keyword evidence="11" id="KW-1185">Reference proteome</keyword>
<accession>B0DJE0</accession>
<dbReference type="OrthoDB" id="192663at2759"/>
<dbReference type="KEGG" id="lbc:LACBIDRAFT_329836"/>
<dbReference type="GeneID" id="6079619"/>
<keyword evidence="5" id="KW-0479">Metal-binding</keyword>
<dbReference type="InParanoid" id="B0DJE0"/>
<dbReference type="Pfam" id="PF03313">
    <property type="entry name" value="SDH_alpha"/>
    <property type="match status" value="1"/>
</dbReference>
<evidence type="ECO:0000256" key="8">
    <source>
        <dbReference type="ARBA" id="ARBA00023239"/>
    </source>
</evidence>
<name>B0DJE0_LACBS</name>
<dbReference type="GO" id="GO:0003941">
    <property type="term" value="F:L-serine ammonia-lyase activity"/>
    <property type="evidence" value="ECO:0007669"/>
    <property type="project" value="TreeGrafter"/>
</dbReference>
<evidence type="ECO:0000256" key="6">
    <source>
        <dbReference type="ARBA" id="ARBA00023004"/>
    </source>
</evidence>
<dbReference type="GO" id="GO:0046872">
    <property type="term" value="F:metal ion binding"/>
    <property type="evidence" value="ECO:0007669"/>
    <property type="project" value="UniProtKB-KW"/>
</dbReference>
<keyword evidence="4" id="KW-0004">4Fe-4S</keyword>
<organism evidence="11">
    <name type="scientific">Laccaria bicolor (strain S238N-H82 / ATCC MYA-4686)</name>
    <name type="common">Bicoloured deceiver</name>
    <name type="synonym">Laccaria laccata var. bicolor</name>
    <dbReference type="NCBI Taxonomy" id="486041"/>
    <lineage>
        <taxon>Eukaryota</taxon>
        <taxon>Fungi</taxon>
        <taxon>Dikarya</taxon>
        <taxon>Basidiomycota</taxon>
        <taxon>Agaricomycotina</taxon>
        <taxon>Agaricomycetes</taxon>
        <taxon>Agaricomycetidae</taxon>
        <taxon>Agaricales</taxon>
        <taxon>Agaricineae</taxon>
        <taxon>Hydnangiaceae</taxon>
        <taxon>Laccaria</taxon>
    </lineage>
</organism>
<proteinExistence type="predicted"/>
<dbReference type="InterPro" id="IPR051318">
    <property type="entry name" value="Fe-S_L-Ser"/>
</dbReference>
<dbReference type="InterPro" id="IPR005130">
    <property type="entry name" value="Ser_deHydtase-like_asu"/>
</dbReference>
<evidence type="ECO:0000313" key="11">
    <source>
        <dbReference type="Proteomes" id="UP000001194"/>
    </source>
</evidence>
<dbReference type="Proteomes" id="UP000001194">
    <property type="component" value="Unassembled WGS sequence"/>
</dbReference>
<dbReference type="AlphaFoldDB" id="B0DJE0"/>
<feature type="domain" description="Serine dehydratase-like alpha subunit" evidence="9">
    <location>
        <begin position="37"/>
        <end position="111"/>
    </location>
</feature>
<keyword evidence="7" id="KW-0411">Iron-sulfur</keyword>
<reference evidence="10 11" key="1">
    <citation type="journal article" date="2008" name="Nature">
        <title>The genome of Laccaria bicolor provides insights into mycorrhizal symbiosis.</title>
        <authorList>
            <person name="Martin F."/>
            <person name="Aerts A."/>
            <person name="Ahren D."/>
            <person name="Brun A."/>
            <person name="Danchin E.G.J."/>
            <person name="Duchaussoy F."/>
            <person name="Gibon J."/>
            <person name="Kohler A."/>
            <person name="Lindquist E."/>
            <person name="Pereda V."/>
            <person name="Salamov A."/>
            <person name="Shapiro H.J."/>
            <person name="Wuyts J."/>
            <person name="Blaudez D."/>
            <person name="Buee M."/>
            <person name="Brokstein P."/>
            <person name="Canbaeck B."/>
            <person name="Cohen D."/>
            <person name="Courty P.E."/>
            <person name="Coutinho P.M."/>
            <person name="Delaruelle C."/>
            <person name="Detter J.C."/>
            <person name="Deveau A."/>
            <person name="DiFazio S."/>
            <person name="Duplessis S."/>
            <person name="Fraissinet-Tachet L."/>
            <person name="Lucic E."/>
            <person name="Frey-Klett P."/>
            <person name="Fourrey C."/>
            <person name="Feussner I."/>
            <person name="Gay G."/>
            <person name="Grimwood J."/>
            <person name="Hoegger P.J."/>
            <person name="Jain P."/>
            <person name="Kilaru S."/>
            <person name="Labbe J."/>
            <person name="Lin Y.C."/>
            <person name="Legue V."/>
            <person name="Le Tacon F."/>
            <person name="Marmeisse R."/>
            <person name="Melayah D."/>
            <person name="Montanini B."/>
            <person name="Muratet M."/>
            <person name="Nehls U."/>
            <person name="Niculita-Hirzel H."/>
            <person name="Oudot-Le Secq M.P."/>
            <person name="Peter M."/>
            <person name="Quesneville H."/>
            <person name="Rajashekar B."/>
            <person name="Reich M."/>
            <person name="Rouhier N."/>
            <person name="Schmutz J."/>
            <person name="Yin T."/>
            <person name="Chalot M."/>
            <person name="Henrissat B."/>
            <person name="Kuees U."/>
            <person name="Lucas S."/>
            <person name="Van de Peer Y."/>
            <person name="Podila G.K."/>
            <person name="Polle A."/>
            <person name="Pukkila P.J."/>
            <person name="Richardson P.M."/>
            <person name="Rouze P."/>
            <person name="Sanders I.R."/>
            <person name="Stajich J.E."/>
            <person name="Tunlid A."/>
            <person name="Tuskan G."/>
            <person name="Grigoriev I.V."/>
        </authorList>
    </citation>
    <scope>NUCLEOTIDE SEQUENCE [LARGE SCALE GENOMIC DNA]</scope>
    <source>
        <strain evidence="11">S238N-H82 / ATCC MYA-4686</strain>
    </source>
</reference>
<dbReference type="EMBL" id="DS547113">
    <property type="protein sequence ID" value="EDR05387.1"/>
    <property type="molecule type" value="Genomic_DNA"/>
</dbReference>
<evidence type="ECO:0000256" key="4">
    <source>
        <dbReference type="ARBA" id="ARBA00022485"/>
    </source>
</evidence>
<evidence type="ECO:0000256" key="2">
    <source>
        <dbReference type="ARBA" id="ARBA00004742"/>
    </source>
</evidence>
<evidence type="ECO:0000259" key="9">
    <source>
        <dbReference type="Pfam" id="PF03313"/>
    </source>
</evidence>
<keyword evidence="3" id="KW-0312">Gluconeogenesis</keyword>
<evidence type="ECO:0000256" key="7">
    <source>
        <dbReference type="ARBA" id="ARBA00023014"/>
    </source>
</evidence>
<dbReference type="GO" id="GO:0051539">
    <property type="term" value="F:4 iron, 4 sulfur cluster binding"/>
    <property type="evidence" value="ECO:0007669"/>
    <property type="project" value="UniProtKB-KW"/>
</dbReference>
<gene>
    <name evidence="10" type="ORF">LACBIDRAFT_329836</name>
</gene>
<evidence type="ECO:0000256" key="1">
    <source>
        <dbReference type="ARBA" id="ARBA00001966"/>
    </source>
</evidence>
<evidence type="ECO:0000256" key="3">
    <source>
        <dbReference type="ARBA" id="ARBA00022432"/>
    </source>
</evidence>
<dbReference type="RefSeq" id="XP_001883945.1">
    <property type="nucleotide sequence ID" value="XM_001883910.1"/>
</dbReference>
<dbReference type="PANTHER" id="PTHR30182:SF1">
    <property type="entry name" value="L-SERINE DEHYDRATASE 1"/>
    <property type="match status" value="1"/>
</dbReference>
<keyword evidence="6" id="KW-0408">Iron</keyword>
<dbReference type="GO" id="GO:0006094">
    <property type="term" value="P:gluconeogenesis"/>
    <property type="evidence" value="ECO:0007669"/>
    <property type="project" value="UniProtKB-KW"/>
</dbReference>
<comment type="pathway">
    <text evidence="2">Carbohydrate biosynthesis; gluconeogenesis.</text>
</comment>
<sequence>MTLNETGHLDARKIHGEVKGSGDLVSVAGDCPSGCRIERNLGLTCDPTDGLVWHIPCIEGNRLGAVKAITAAQLSMASHGVYSALDKAIKAMRLTAADMSVKYKETNLSGLVSTAIAIPIGRQY</sequence>
<evidence type="ECO:0000256" key="5">
    <source>
        <dbReference type="ARBA" id="ARBA00022723"/>
    </source>
</evidence>
<dbReference type="STRING" id="486041.B0DJE0"/>
<dbReference type="PANTHER" id="PTHR30182">
    <property type="entry name" value="L-SERINE DEHYDRATASE"/>
    <property type="match status" value="1"/>
</dbReference>
<evidence type="ECO:0000313" key="10">
    <source>
        <dbReference type="EMBL" id="EDR05387.1"/>
    </source>
</evidence>